<evidence type="ECO:0000313" key="2">
    <source>
        <dbReference type="EMBL" id="SGZ50073.1"/>
    </source>
</evidence>
<dbReference type="OrthoDB" id="160374at2759"/>
<sequence>MDGLNSAEAVTRFLRGKDSSPENVCNVVQALLSGGIPVYLPNSTRFVFELVCDRLNDFNGKSFKLWKLHPGIWDLLTRLWTAMGVNEADREDRTRSFRRVKVVAIITSVLNSLASKYEEKLLQSMFLCVELIMATGYVDVDEFTGVGLLKSYSSLVNFIDNDTIDKSPFDHWSKIISRLLELPRKSATFKPSKKAAARFFVEPLPVILNILAHRKNDELTSTYAMLKEQLEVSVFGEESPLSSQIISIASSEDLSAEGAEYLFQETITHLASSDIALCETVYVKITNHFTSLAEKLLGVLSRINRTLSSSFFGEIFISEMAKSKQNWRLIGYLLRLDPELAISKWEDAVQATTKISADESFALADNLAHGFIRARDFSQFMRQVYPAGIKNSANVWQDDQMIEILAPKVNELSGNQISALIRHFMDAGDKLSLSILLHGLLFCPLAKQKMLENLFQDYNFCQKGWSEIAYLVLCIYGQSILDVQPDILEKVGSGFSKYDVYLKLRVAELSGDLSLVDAKEATKLITKLDARNLLLFAQRWLVILDSFPDIHAELFKKMLELLSKLQMLSFFQGQSDIIYELPQFMRGFLKALRLISISYRDELFCCFPAIVFRKYFNYYINLITEEAIADPDNIIARETLKHILQEPSLSSNIERDLGKLRTLLDSSKPETTKVSMDIARSIWSSHLHSIKDSNSSTYVVDALKTLVKAMKKPSNGDFALVQVILSIPTVRGIEEIQKLYQELCYKFVTAVRKLKMPIEEQMVALSEIPLEVSEEVRSAIKELTKEIGSQASTTSTQIHLFALVVKSSSPNISNAIFITSLFVAICLNECEDDKIQFMLKQLNHYYKELSNDNFMEIYRHVLHTLEDAPASYIPYLIDILSLLAPMLKKAHQQEHSQLFVATLLTVALQKRLADHALPLIRFLSAITLMLSDHIWICTQYSVELIISFGDLIASDLDNIDSSEKIYIAVIQMESYVVLFHRYRLTSRYHLIIGVCSRLMVPLASGNPLEDSKPAAAAYARLLTTLSEPPVLAYTKESDSLTSQAAASKKLLRKHAHILVVNYVHLQLTHALVSAVNEAVLPGVYSVLGLLSRVEMQLVNQCLDSLGQTYFKSLYGGYRDHGKWRDQ</sequence>
<name>A0A1L0BF69_9ASCO</name>
<feature type="domain" description="Nucleolar 27S pre-rRNA processing Urb2/Npa2 C-terminal" evidence="1">
    <location>
        <begin position="922"/>
        <end position="1126"/>
    </location>
</feature>
<dbReference type="GO" id="GO:0005730">
    <property type="term" value="C:nucleolus"/>
    <property type="evidence" value="ECO:0007669"/>
    <property type="project" value="TreeGrafter"/>
</dbReference>
<dbReference type="STRING" id="45354.A0A1L0BF69"/>
<dbReference type="Proteomes" id="UP000182334">
    <property type="component" value="Chromosome II"/>
</dbReference>
<keyword evidence="3" id="KW-1185">Reference proteome</keyword>
<protein>
    <submittedName>
        <fullName evidence="2">CIC11C00000000060</fullName>
    </submittedName>
</protein>
<gene>
    <name evidence="2" type="ORF">SAMEA4029010_CIC11G00000000060</name>
</gene>
<dbReference type="InterPro" id="IPR052609">
    <property type="entry name" value="Ribosome_Biogenesis_Reg"/>
</dbReference>
<dbReference type="GO" id="GO:0042254">
    <property type="term" value="P:ribosome biogenesis"/>
    <property type="evidence" value="ECO:0007669"/>
    <property type="project" value="TreeGrafter"/>
</dbReference>
<proteinExistence type="predicted"/>
<organism evidence="2 3">
    <name type="scientific">Sungouiella intermedia</name>
    <dbReference type="NCBI Taxonomy" id="45354"/>
    <lineage>
        <taxon>Eukaryota</taxon>
        <taxon>Fungi</taxon>
        <taxon>Dikarya</taxon>
        <taxon>Ascomycota</taxon>
        <taxon>Saccharomycotina</taxon>
        <taxon>Pichiomycetes</taxon>
        <taxon>Metschnikowiaceae</taxon>
        <taxon>Sungouiella</taxon>
    </lineage>
</organism>
<dbReference type="PANTHER" id="PTHR15682:SF2">
    <property type="entry name" value="UNHEALTHY RIBOSOME BIOGENESIS PROTEIN 2 HOMOLOG"/>
    <property type="match status" value="1"/>
</dbReference>
<evidence type="ECO:0000313" key="3">
    <source>
        <dbReference type="Proteomes" id="UP000182334"/>
    </source>
</evidence>
<evidence type="ECO:0000259" key="1">
    <source>
        <dbReference type="Pfam" id="PF10441"/>
    </source>
</evidence>
<dbReference type="PANTHER" id="PTHR15682">
    <property type="entry name" value="UNHEALTHY RIBOSOME BIOGENESIS PROTEIN 2 HOMOLOG"/>
    <property type="match status" value="1"/>
</dbReference>
<accession>A0A1L0BF69</accession>
<dbReference type="AlphaFoldDB" id="A0A1L0BF69"/>
<dbReference type="EMBL" id="LT635757">
    <property type="protein sequence ID" value="SGZ50073.1"/>
    <property type="molecule type" value="Genomic_DNA"/>
</dbReference>
<dbReference type="InterPro" id="IPR018849">
    <property type="entry name" value="Urb2/Npa2_C"/>
</dbReference>
<dbReference type="Pfam" id="PF10441">
    <property type="entry name" value="Urb2"/>
    <property type="match status" value="1"/>
</dbReference>
<reference evidence="2 3" key="1">
    <citation type="submission" date="2016-10" db="EMBL/GenBank/DDBJ databases">
        <authorList>
            <person name="de Groot N.N."/>
        </authorList>
    </citation>
    <scope>NUCLEOTIDE SEQUENCE [LARGE SCALE GENOMIC DNA]</scope>
    <source>
        <strain evidence="2 3">CBS 141442</strain>
    </source>
</reference>